<dbReference type="Proteomes" id="UP001239083">
    <property type="component" value="Unassembled WGS sequence"/>
</dbReference>
<dbReference type="RefSeq" id="WP_307039230.1">
    <property type="nucleotide sequence ID" value="NZ_JAUSYY010000001.1"/>
</dbReference>
<dbReference type="EMBL" id="JAUSYY010000001">
    <property type="protein sequence ID" value="MDQ0893083.1"/>
    <property type="molecule type" value="Genomic_DNA"/>
</dbReference>
<keyword evidence="1" id="KW-1133">Transmembrane helix</keyword>
<organism evidence="2 3">
    <name type="scientific">Agromyces ramosus</name>
    <dbReference type="NCBI Taxonomy" id="33879"/>
    <lineage>
        <taxon>Bacteria</taxon>
        <taxon>Bacillati</taxon>
        <taxon>Actinomycetota</taxon>
        <taxon>Actinomycetes</taxon>
        <taxon>Micrococcales</taxon>
        <taxon>Microbacteriaceae</taxon>
        <taxon>Agromyces</taxon>
    </lineage>
</organism>
<sequence length="109" mass="10609">MNGETMQQESTAGGGWPGIALVWAIALVGVIVVVARAYSGANVWFGDSGALAAYGALGVVLAASVLGSLIVQLASRRPAGFVSRTSASVGGAVVIVATAALAIAPSVLG</sequence>
<feature type="transmembrane region" description="Helical" evidence="1">
    <location>
        <begin position="51"/>
        <end position="74"/>
    </location>
</feature>
<evidence type="ECO:0000313" key="3">
    <source>
        <dbReference type="Proteomes" id="UP001239083"/>
    </source>
</evidence>
<keyword evidence="1" id="KW-0472">Membrane</keyword>
<reference evidence="2 3" key="1">
    <citation type="submission" date="2023-07" db="EMBL/GenBank/DDBJ databases">
        <title>Comparative genomics of wheat-associated soil bacteria to identify genetic determinants of phenazine resistance.</title>
        <authorList>
            <person name="Mouncey N."/>
        </authorList>
    </citation>
    <scope>NUCLEOTIDE SEQUENCE [LARGE SCALE GENOMIC DNA]</scope>
    <source>
        <strain evidence="2 3">V3I3</strain>
    </source>
</reference>
<feature type="transmembrane region" description="Helical" evidence="1">
    <location>
        <begin position="20"/>
        <end position="39"/>
    </location>
</feature>
<gene>
    <name evidence="2" type="ORF">QFZ26_000638</name>
</gene>
<evidence type="ECO:0000256" key="1">
    <source>
        <dbReference type="SAM" id="Phobius"/>
    </source>
</evidence>
<keyword evidence="3" id="KW-1185">Reference proteome</keyword>
<feature type="transmembrane region" description="Helical" evidence="1">
    <location>
        <begin position="86"/>
        <end position="108"/>
    </location>
</feature>
<comment type="caution">
    <text evidence="2">The sequence shown here is derived from an EMBL/GenBank/DDBJ whole genome shotgun (WGS) entry which is preliminary data.</text>
</comment>
<evidence type="ECO:0000313" key="2">
    <source>
        <dbReference type="EMBL" id="MDQ0893083.1"/>
    </source>
</evidence>
<accession>A0ABU0R4S4</accession>
<protein>
    <submittedName>
        <fullName evidence="2">Uncharacterized protein</fullName>
    </submittedName>
</protein>
<keyword evidence="1" id="KW-0812">Transmembrane</keyword>
<proteinExistence type="predicted"/>
<name>A0ABU0R4S4_9MICO</name>